<dbReference type="GO" id="GO:0009086">
    <property type="term" value="P:methionine biosynthetic process"/>
    <property type="evidence" value="ECO:0007669"/>
    <property type="project" value="UniProtKB-KW"/>
</dbReference>
<dbReference type="InParanoid" id="A0A066VJI1"/>
<feature type="active site" description="Proton donor" evidence="15">
    <location>
        <position position="234"/>
    </location>
</feature>
<evidence type="ECO:0000256" key="7">
    <source>
        <dbReference type="ARBA" id="ARBA00022605"/>
    </source>
</evidence>
<evidence type="ECO:0000256" key="13">
    <source>
        <dbReference type="ARBA" id="ARBA00059589"/>
    </source>
</evidence>
<evidence type="ECO:0000256" key="11">
    <source>
        <dbReference type="ARBA" id="ARBA00023167"/>
    </source>
</evidence>
<evidence type="ECO:0000256" key="15">
    <source>
        <dbReference type="PIRSR" id="PIRSR036497-1"/>
    </source>
</evidence>
<dbReference type="UniPathway" id="UPA00051">
    <property type="reaction ID" value="UER00465"/>
</dbReference>
<dbReference type="Pfam" id="PF03447">
    <property type="entry name" value="NAD_binding_3"/>
    <property type="match status" value="1"/>
</dbReference>
<comment type="similarity">
    <text evidence="4 14">Belongs to the homoserine dehydrogenase family.</text>
</comment>
<evidence type="ECO:0000256" key="3">
    <source>
        <dbReference type="ARBA" id="ARBA00005062"/>
    </source>
</evidence>
<reference evidence="20 21" key="1">
    <citation type="submission" date="2014-05" db="EMBL/GenBank/DDBJ databases">
        <title>Draft genome sequence of a rare smut relative, Tilletiaria anomala UBC 951.</title>
        <authorList>
            <consortium name="DOE Joint Genome Institute"/>
            <person name="Toome M."/>
            <person name="Kuo A."/>
            <person name="Henrissat B."/>
            <person name="Lipzen A."/>
            <person name="Tritt A."/>
            <person name="Yoshinaga Y."/>
            <person name="Zane M."/>
            <person name="Barry K."/>
            <person name="Grigoriev I.V."/>
            <person name="Spatafora J.W."/>
            <person name="Aimea M.C."/>
        </authorList>
    </citation>
    <scope>NUCLEOTIDE SEQUENCE [LARGE SCALE GENOMIC DNA]</scope>
    <source>
        <strain evidence="20 21">UBC 951</strain>
    </source>
</reference>
<evidence type="ECO:0000256" key="5">
    <source>
        <dbReference type="ARBA" id="ARBA00013213"/>
    </source>
</evidence>
<keyword evidence="11 14" id="KW-0486">Methionine biosynthesis</keyword>
<comment type="caution">
    <text evidence="20">The sequence shown here is derived from an EMBL/GenBank/DDBJ whole genome shotgun (WGS) entry which is preliminary data.</text>
</comment>
<keyword evidence="17" id="KW-1133">Transmembrane helix</keyword>
<dbReference type="OrthoDB" id="67851at2759"/>
<evidence type="ECO:0000256" key="16">
    <source>
        <dbReference type="PIRSR" id="PIRSR036497-2"/>
    </source>
</evidence>
<dbReference type="InterPro" id="IPR022697">
    <property type="entry name" value="HDH_short"/>
</dbReference>
<dbReference type="HOGENOM" id="CLU_009116_0_1_1"/>
<keyword evidence="21" id="KW-1185">Reference proteome</keyword>
<evidence type="ECO:0000313" key="20">
    <source>
        <dbReference type="EMBL" id="KDN41857.1"/>
    </source>
</evidence>
<dbReference type="Pfam" id="PF00742">
    <property type="entry name" value="Homoserine_dh"/>
    <property type="match status" value="1"/>
</dbReference>
<dbReference type="PANTHER" id="PTHR43070">
    <property type="match status" value="1"/>
</dbReference>
<evidence type="ECO:0000256" key="2">
    <source>
        <dbReference type="ARBA" id="ARBA00005056"/>
    </source>
</evidence>
<dbReference type="SUPFAM" id="SSF55347">
    <property type="entry name" value="Glyceraldehyde-3-phosphate dehydrogenase-like, C-terminal domain"/>
    <property type="match status" value="1"/>
</dbReference>
<dbReference type="InterPro" id="IPR011147">
    <property type="entry name" value="Bifunc_Aspkin/hSer_DH"/>
</dbReference>
<dbReference type="InterPro" id="IPR001342">
    <property type="entry name" value="HDH_cat"/>
</dbReference>
<dbReference type="PIRSF" id="PIRSF036497">
    <property type="entry name" value="HDH_short"/>
    <property type="match status" value="1"/>
</dbReference>
<organism evidence="20 21">
    <name type="scientific">Tilletiaria anomala (strain ATCC 24038 / CBS 436.72 / UBC 951)</name>
    <dbReference type="NCBI Taxonomy" id="1037660"/>
    <lineage>
        <taxon>Eukaryota</taxon>
        <taxon>Fungi</taxon>
        <taxon>Dikarya</taxon>
        <taxon>Basidiomycota</taxon>
        <taxon>Ustilaginomycotina</taxon>
        <taxon>Exobasidiomycetes</taxon>
        <taxon>Georgefischeriales</taxon>
        <taxon>Tilletiariaceae</taxon>
        <taxon>Tilletiaria</taxon>
    </lineage>
</organism>
<feature type="binding site" evidence="16">
    <location>
        <position position="125"/>
    </location>
    <ligand>
        <name>NADPH</name>
        <dbReference type="ChEBI" id="CHEBI:57783"/>
    </ligand>
</feature>
<keyword evidence="17" id="KW-0472">Membrane</keyword>
<evidence type="ECO:0000256" key="17">
    <source>
        <dbReference type="SAM" id="Phobius"/>
    </source>
</evidence>
<keyword evidence="9 14" id="KW-0521">NADP</keyword>
<dbReference type="OMA" id="IYTRCYS"/>
<dbReference type="AlphaFoldDB" id="A0A066VJI1"/>
<keyword evidence="7 14" id="KW-0028">Amino-acid biosynthesis</keyword>
<feature type="domain" description="Aspartate/homoserine dehydrogenase NAD-binding" evidence="19">
    <location>
        <begin position="12"/>
        <end position="148"/>
    </location>
</feature>
<name>A0A066VJI1_TILAU</name>
<evidence type="ECO:0000256" key="1">
    <source>
        <dbReference type="ARBA" id="ARBA00001920"/>
    </source>
</evidence>
<feature type="binding site" evidence="16">
    <location>
        <position position="219"/>
    </location>
    <ligand>
        <name>L-homoserine</name>
        <dbReference type="ChEBI" id="CHEBI:57476"/>
    </ligand>
</feature>
<dbReference type="GeneID" id="25264875"/>
<dbReference type="Gene3D" id="3.40.50.720">
    <property type="entry name" value="NAD(P)-binding Rossmann-like Domain"/>
    <property type="match status" value="1"/>
</dbReference>
<feature type="binding site" evidence="16">
    <location>
        <begin position="12"/>
        <end position="17"/>
    </location>
    <ligand>
        <name>NADP(+)</name>
        <dbReference type="ChEBI" id="CHEBI:58349"/>
    </ligand>
</feature>
<gene>
    <name evidence="20" type="ORF">K437DRAFT_258080</name>
</gene>
<feature type="transmembrane region" description="Helical" evidence="17">
    <location>
        <begin position="6"/>
        <end position="25"/>
    </location>
</feature>
<evidence type="ECO:0000313" key="21">
    <source>
        <dbReference type="Proteomes" id="UP000027361"/>
    </source>
</evidence>
<keyword evidence="17" id="KW-0812">Transmembrane</keyword>
<comment type="function">
    <text evidence="13">Catalyzes the conversion of L-aspartate-beta-semialdehyde (L-Asa) to L-homoserine (L-Hse), the third step in the biosynthesis of amino acids that derive from aspartate (the aspartate family of amino acids), including methioinine and threonine, the latter of which is a precursor to isoleucine; production of homoserine leads to a branch-point in the pathway as it can either be O-phosphorylated for processing to threonine, or O-acylated for processing to methionine.</text>
</comment>
<evidence type="ECO:0000256" key="9">
    <source>
        <dbReference type="ARBA" id="ARBA00022857"/>
    </source>
</evidence>
<dbReference type="EMBL" id="JMSN01000075">
    <property type="protein sequence ID" value="KDN41857.1"/>
    <property type="molecule type" value="Genomic_DNA"/>
</dbReference>
<dbReference type="STRING" id="1037660.A0A066VJI1"/>
<dbReference type="InterPro" id="IPR005106">
    <property type="entry name" value="Asp/hSer_DH_NAD-bd"/>
</dbReference>
<evidence type="ECO:0000256" key="6">
    <source>
        <dbReference type="ARBA" id="ARBA00013376"/>
    </source>
</evidence>
<comment type="catalytic activity">
    <reaction evidence="12">
        <text>L-homoserine + NADP(+) = L-aspartate 4-semialdehyde + NADPH + H(+)</text>
        <dbReference type="Rhea" id="RHEA:15761"/>
        <dbReference type="ChEBI" id="CHEBI:15378"/>
        <dbReference type="ChEBI" id="CHEBI:57476"/>
        <dbReference type="ChEBI" id="CHEBI:57783"/>
        <dbReference type="ChEBI" id="CHEBI:58349"/>
        <dbReference type="ChEBI" id="CHEBI:537519"/>
        <dbReference type="EC" id="1.1.1.3"/>
    </reaction>
    <physiologicalReaction direction="right-to-left" evidence="12">
        <dbReference type="Rhea" id="RHEA:15763"/>
    </physiologicalReaction>
</comment>
<dbReference type="InterPro" id="IPR036291">
    <property type="entry name" value="NAD(P)-bd_dom_sf"/>
</dbReference>
<evidence type="ECO:0000256" key="14">
    <source>
        <dbReference type="PIRNR" id="PIRNR036497"/>
    </source>
</evidence>
<dbReference type="GO" id="GO:0050661">
    <property type="term" value="F:NADP binding"/>
    <property type="evidence" value="ECO:0007669"/>
    <property type="project" value="InterPro"/>
</dbReference>
<dbReference type="GO" id="GO:0009088">
    <property type="term" value="P:threonine biosynthetic process"/>
    <property type="evidence" value="ECO:0007669"/>
    <property type="project" value="UniProtKB-UniPathway"/>
</dbReference>
<dbReference type="GO" id="GO:0004412">
    <property type="term" value="F:homoserine dehydrogenase activity"/>
    <property type="evidence" value="ECO:0007669"/>
    <property type="project" value="UniProtKB-EC"/>
</dbReference>
<feature type="binding site" evidence="16">
    <location>
        <position position="101"/>
    </location>
    <ligand>
        <name>NADPH</name>
        <dbReference type="ChEBI" id="CHEBI:57783"/>
    </ligand>
</feature>
<dbReference type="SUPFAM" id="SSF51735">
    <property type="entry name" value="NAD(P)-binding Rossmann-fold domains"/>
    <property type="match status" value="1"/>
</dbReference>
<comment type="pathway">
    <text evidence="2">Amino-acid biosynthesis; L-threonine biosynthesis; L-threonine from L-aspartate: step 3/5.</text>
</comment>
<proteinExistence type="inferred from homology"/>
<accession>A0A066VJI1</accession>
<keyword evidence="8 14" id="KW-0791">Threonine biosynthesis</keyword>
<comment type="cofactor">
    <cofactor evidence="1">
        <name>a metal cation</name>
        <dbReference type="ChEBI" id="CHEBI:25213"/>
    </cofactor>
</comment>
<dbReference type="Proteomes" id="UP000027361">
    <property type="component" value="Unassembled WGS sequence"/>
</dbReference>
<protein>
    <recommendedName>
        <fullName evidence="6 14">Homoserine dehydrogenase</fullName>
        <shortName evidence="14">HDH</shortName>
        <ecNumber evidence="5 14">1.1.1.3</ecNumber>
    </recommendedName>
</protein>
<dbReference type="FunCoup" id="A0A066VJI1">
    <property type="interactions" value="110"/>
</dbReference>
<evidence type="ECO:0000256" key="12">
    <source>
        <dbReference type="ARBA" id="ARBA00048841"/>
    </source>
</evidence>
<evidence type="ECO:0000256" key="4">
    <source>
        <dbReference type="ARBA" id="ARBA00006753"/>
    </source>
</evidence>
<evidence type="ECO:0000259" key="19">
    <source>
        <dbReference type="Pfam" id="PF03447"/>
    </source>
</evidence>
<sequence>MATGTINVAIIGVGLVGTSVISQILSSPTLRHSLSIVSLQNSKNLLLLSSDSERSQISQETWKAKLASSEKPAPEPEELIKILQSISSASAAKHTVIVDNTSNDAVANAYPSFLSAGFSVVTPNKKAYSGPATLFSAIRTAQQSNPTALTYLESTVGAGLPIISTLKDLIATGDEIHKIEGVLSGTLSYIFNEWCPPSLDSTVKFSEVVKVAKEQGYTEPYPGDDLSGSDVARKLTILSRLVPAVAEAVPLPEGFASVATRSLTPAAMLAEEKTTGKNPDSYVSKLAAFDAEFDALREEAKKEGKVWRYVGVIDAQTKEVKASLEKYPATHPFAASLGGSDNIISFTTARYATRPLLVQGSGAGADVTAMGVVADLLKVAERRGV</sequence>
<dbReference type="FunFam" id="3.30.360.10:FF:000006">
    <property type="entry name" value="Bifunctional aspartokinase/homoserine dehydrogenase"/>
    <property type="match status" value="1"/>
</dbReference>
<dbReference type="RefSeq" id="XP_013241858.1">
    <property type="nucleotide sequence ID" value="XM_013386404.1"/>
</dbReference>
<feature type="domain" description="Homoserine dehydrogenase catalytic" evidence="18">
    <location>
        <begin position="161"/>
        <end position="377"/>
    </location>
</feature>
<dbReference type="PANTHER" id="PTHR43070:SF5">
    <property type="entry name" value="HOMOSERINE DEHYDROGENASE"/>
    <property type="match status" value="1"/>
</dbReference>
<comment type="pathway">
    <text evidence="3">Amino-acid biosynthesis; L-methionine biosynthesis via de novo pathway; L-homoserine from L-aspartate: step 3/3.</text>
</comment>
<dbReference type="GO" id="GO:0009090">
    <property type="term" value="P:homoserine biosynthetic process"/>
    <property type="evidence" value="ECO:0007669"/>
    <property type="project" value="TreeGrafter"/>
</dbReference>
<dbReference type="Gene3D" id="3.30.360.10">
    <property type="entry name" value="Dihydrodipicolinate Reductase, domain 2"/>
    <property type="match status" value="1"/>
</dbReference>
<keyword evidence="10 14" id="KW-0560">Oxidoreductase</keyword>
<dbReference type="UniPathway" id="UPA00050">
    <property type="reaction ID" value="UER00063"/>
</dbReference>
<dbReference type="EC" id="1.1.1.3" evidence="5 14"/>
<evidence type="ECO:0000256" key="8">
    <source>
        <dbReference type="ARBA" id="ARBA00022697"/>
    </source>
</evidence>
<evidence type="ECO:0000259" key="18">
    <source>
        <dbReference type="Pfam" id="PF00742"/>
    </source>
</evidence>
<evidence type="ECO:0000256" key="10">
    <source>
        <dbReference type="ARBA" id="ARBA00023002"/>
    </source>
</evidence>